<proteinExistence type="predicted"/>
<reference evidence="1" key="1">
    <citation type="submission" date="2021-05" db="EMBL/GenBank/DDBJ databases">
        <authorList>
            <person name="Pan Q."/>
            <person name="Jouanno E."/>
            <person name="Zahm M."/>
            <person name="Klopp C."/>
            <person name="Cabau C."/>
            <person name="Louis A."/>
            <person name="Berthelot C."/>
            <person name="Parey E."/>
            <person name="Roest Crollius H."/>
            <person name="Montfort J."/>
            <person name="Robinson-Rechavi M."/>
            <person name="Bouchez O."/>
            <person name="Lampietro C."/>
            <person name="Lopez Roques C."/>
            <person name="Donnadieu C."/>
            <person name="Postlethwait J."/>
            <person name="Bobe J."/>
            <person name="Dillon D."/>
            <person name="Chandos A."/>
            <person name="von Hippel F."/>
            <person name="Guiguen Y."/>
        </authorList>
    </citation>
    <scope>NUCLEOTIDE SEQUENCE</scope>
    <source>
        <strain evidence="1">YG-Jan2019</strain>
    </source>
</reference>
<accession>A0ACC2H345</accession>
<comment type="caution">
    <text evidence="1">The sequence shown here is derived from an EMBL/GenBank/DDBJ whole genome shotgun (WGS) entry which is preliminary data.</text>
</comment>
<protein>
    <submittedName>
        <fullName evidence="1">Uncharacterized protein</fullName>
    </submittedName>
</protein>
<feature type="non-terminal residue" evidence="1">
    <location>
        <position position="120"/>
    </location>
</feature>
<organism evidence="1 2">
    <name type="scientific">Dallia pectoralis</name>
    <name type="common">Alaska blackfish</name>
    <dbReference type="NCBI Taxonomy" id="75939"/>
    <lineage>
        <taxon>Eukaryota</taxon>
        <taxon>Metazoa</taxon>
        <taxon>Chordata</taxon>
        <taxon>Craniata</taxon>
        <taxon>Vertebrata</taxon>
        <taxon>Euteleostomi</taxon>
        <taxon>Actinopterygii</taxon>
        <taxon>Neopterygii</taxon>
        <taxon>Teleostei</taxon>
        <taxon>Protacanthopterygii</taxon>
        <taxon>Esociformes</taxon>
        <taxon>Umbridae</taxon>
        <taxon>Dallia</taxon>
    </lineage>
</organism>
<sequence length="120" mass="13561">MLQHYLLFLCPLLPILPFVIPHFHPQHHPLPSLIFLFPPELKLCGKLCGKPWTKFSKTPIETITSAVMFNTMPPSCNSMFVQGSFHQGDKIFKENAGIPCVTNSLTAVLLNKLKDVCTWK</sequence>
<keyword evidence="2" id="KW-1185">Reference proteome</keyword>
<gene>
    <name evidence="1" type="ORF">DPEC_G00071950</name>
</gene>
<dbReference type="EMBL" id="CM055733">
    <property type="protein sequence ID" value="KAJ8010146.1"/>
    <property type="molecule type" value="Genomic_DNA"/>
</dbReference>
<evidence type="ECO:0000313" key="2">
    <source>
        <dbReference type="Proteomes" id="UP001157502"/>
    </source>
</evidence>
<evidence type="ECO:0000313" key="1">
    <source>
        <dbReference type="EMBL" id="KAJ8010146.1"/>
    </source>
</evidence>
<dbReference type="Proteomes" id="UP001157502">
    <property type="component" value="Chromosome 6"/>
</dbReference>
<name>A0ACC2H345_DALPE</name>